<feature type="chain" id="PRO_5043719610" evidence="1">
    <location>
        <begin position="19"/>
        <end position="137"/>
    </location>
</feature>
<gene>
    <name evidence="2" type="ORF">PENTCL1PPCAC_28173</name>
</gene>
<evidence type="ECO:0000313" key="2">
    <source>
        <dbReference type="EMBL" id="GMT05999.1"/>
    </source>
</evidence>
<reference evidence="2" key="1">
    <citation type="submission" date="2023-10" db="EMBL/GenBank/DDBJ databases">
        <title>Genome assembly of Pristionchus species.</title>
        <authorList>
            <person name="Yoshida K."/>
            <person name="Sommer R.J."/>
        </authorList>
    </citation>
    <scope>NUCLEOTIDE SEQUENCE</scope>
    <source>
        <strain evidence="2">RS0144</strain>
    </source>
</reference>
<dbReference type="EMBL" id="BTSX01000006">
    <property type="protein sequence ID" value="GMT05999.1"/>
    <property type="molecule type" value="Genomic_DNA"/>
</dbReference>
<comment type="caution">
    <text evidence="2">The sequence shown here is derived from an EMBL/GenBank/DDBJ whole genome shotgun (WGS) entry which is preliminary data.</text>
</comment>
<name>A0AAV5UHY2_9BILA</name>
<proteinExistence type="predicted"/>
<feature type="signal peptide" evidence="1">
    <location>
        <begin position="1"/>
        <end position="18"/>
    </location>
</feature>
<dbReference type="AlphaFoldDB" id="A0AAV5UHY2"/>
<keyword evidence="1" id="KW-0732">Signal</keyword>
<evidence type="ECO:0000256" key="1">
    <source>
        <dbReference type="SAM" id="SignalP"/>
    </source>
</evidence>
<sequence>MNLATALIFTAIPLLTSGFLWNNREDETLLDSIQRLDEEWSRGSQAPWTILNVPDDMVVTEAPFRISREEADAILTDFFNATSPLSFFATSYLASSNETEDSLNVQKVNIVSSSGSHEQFSMQLVPDTSVDSIETED</sequence>
<evidence type="ECO:0000313" key="3">
    <source>
        <dbReference type="Proteomes" id="UP001432027"/>
    </source>
</evidence>
<organism evidence="2 3">
    <name type="scientific">Pristionchus entomophagus</name>
    <dbReference type="NCBI Taxonomy" id="358040"/>
    <lineage>
        <taxon>Eukaryota</taxon>
        <taxon>Metazoa</taxon>
        <taxon>Ecdysozoa</taxon>
        <taxon>Nematoda</taxon>
        <taxon>Chromadorea</taxon>
        <taxon>Rhabditida</taxon>
        <taxon>Rhabditina</taxon>
        <taxon>Diplogasteromorpha</taxon>
        <taxon>Diplogasteroidea</taxon>
        <taxon>Neodiplogasteridae</taxon>
        <taxon>Pristionchus</taxon>
    </lineage>
</organism>
<protein>
    <submittedName>
        <fullName evidence="2">Uncharacterized protein</fullName>
    </submittedName>
</protein>
<dbReference type="Proteomes" id="UP001432027">
    <property type="component" value="Unassembled WGS sequence"/>
</dbReference>
<keyword evidence="3" id="KW-1185">Reference proteome</keyword>
<accession>A0AAV5UHY2</accession>